<dbReference type="Gene3D" id="1.20.1260.10">
    <property type="match status" value="1"/>
</dbReference>
<protein>
    <recommendedName>
        <fullName evidence="1">DUF305 domain-containing protein</fullName>
    </recommendedName>
</protein>
<comment type="caution">
    <text evidence="2">The sequence shown here is derived from an EMBL/GenBank/DDBJ whole genome shotgun (WGS) entry which is preliminary data.</text>
</comment>
<dbReference type="Proteomes" id="UP000035720">
    <property type="component" value="Unassembled WGS sequence"/>
</dbReference>
<dbReference type="PANTHER" id="PTHR36933:SF1">
    <property type="entry name" value="SLL0788 PROTEIN"/>
    <property type="match status" value="1"/>
</dbReference>
<reference evidence="2 3" key="1">
    <citation type="journal article" date="2013" name="ISME J.">
        <title>A metabolic model for members of the genus Tetrasphaera involved in enhanced biological phosphorus removal.</title>
        <authorList>
            <person name="Kristiansen R."/>
            <person name="Nguyen H.T.T."/>
            <person name="Saunders A.M."/>
            <person name="Nielsen J.L."/>
            <person name="Wimmer R."/>
            <person name="Le V.Q."/>
            <person name="McIlroy S.J."/>
            <person name="Petrovski S."/>
            <person name="Seviour R.J."/>
            <person name="Calteau A."/>
            <person name="Nielsen K.L."/>
            <person name="Nielsen P.H."/>
        </authorList>
    </citation>
    <scope>NUCLEOTIDE SEQUENCE [LARGE SCALE GENOMIC DNA]</scope>
    <source>
        <strain evidence="2 3">Ben 74</strain>
    </source>
</reference>
<dbReference type="InterPro" id="IPR012347">
    <property type="entry name" value="Ferritin-like"/>
</dbReference>
<dbReference type="PROSITE" id="PS51318">
    <property type="entry name" value="TAT"/>
    <property type="match status" value="1"/>
</dbReference>
<dbReference type="Pfam" id="PF03713">
    <property type="entry name" value="DUF305"/>
    <property type="match status" value="1"/>
</dbReference>
<dbReference type="AlphaFoldDB" id="A0A077MEY1"/>
<dbReference type="InterPro" id="IPR006311">
    <property type="entry name" value="TAT_signal"/>
</dbReference>
<dbReference type="InterPro" id="IPR005183">
    <property type="entry name" value="DUF305_CopM-like"/>
</dbReference>
<keyword evidence="3" id="KW-1185">Reference proteome</keyword>
<evidence type="ECO:0000313" key="2">
    <source>
        <dbReference type="EMBL" id="CCI53583.1"/>
    </source>
</evidence>
<gene>
    <name evidence="2" type="ORF">BN13_420037</name>
</gene>
<proteinExistence type="predicted"/>
<sequence length="209" mass="22324">MTESASRRSILAAIVGVVALLLGAASGYALGHRSGTPDTHSAEAGFARDMQDHHAQAVELSFLIRDRSDDEDIRRIAFDIITSQQQQIGQMNAWLTLWGLPQTGDDPPMAWMSGGGHAGHGSTATTPDTPMMGMASPADMARLTEETGVPAERTYLTLMIAHHKGGVEMAKAVLARTKRPEVRALAQSMVNAQSAEIEALNDLLAKRPA</sequence>
<evidence type="ECO:0000313" key="3">
    <source>
        <dbReference type="Proteomes" id="UP000035720"/>
    </source>
</evidence>
<name>A0A077MEY1_9MICO</name>
<evidence type="ECO:0000259" key="1">
    <source>
        <dbReference type="Pfam" id="PF03713"/>
    </source>
</evidence>
<dbReference type="EMBL" id="CAJC01000153">
    <property type="protein sequence ID" value="CCI53583.1"/>
    <property type="molecule type" value="Genomic_DNA"/>
</dbReference>
<organism evidence="2 3">
    <name type="scientific">Nostocoides jenkinsii Ben 74</name>
    <dbReference type="NCBI Taxonomy" id="1193518"/>
    <lineage>
        <taxon>Bacteria</taxon>
        <taxon>Bacillati</taxon>
        <taxon>Actinomycetota</taxon>
        <taxon>Actinomycetes</taxon>
        <taxon>Micrococcales</taxon>
        <taxon>Intrasporangiaceae</taxon>
        <taxon>Nostocoides</taxon>
    </lineage>
</organism>
<dbReference type="OrthoDB" id="26872at2"/>
<dbReference type="PANTHER" id="PTHR36933">
    <property type="entry name" value="SLL0788 PROTEIN"/>
    <property type="match status" value="1"/>
</dbReference>
<feature type="domain" description="DUF305" evidence="1">
    <location>
        <begin position="43"/>
        <end position="204"/>
    </location>
</feature>
<dbReference type="STRING" id="1193518.BN13_420037"/>
<dbReference type="RefSeq" id="WP_048545865.1">
    <property type="nucleotide sequence ID" value="NZ_HF571038.1"/>
</dbReference>
<accession>A0A077MEY1</accession>